<keyword evidence="8" id="KW-1185">Reference proteome</keyword>
<feature type="domain" description="HTH tetR-type" evidence="6">
    <location>
        <begin position="13"/>
        <end position="73"/>
    </location>
</feature>
<keyword evidence="3" id="KW-0804">Transcription</keyword>
<protein>
    <submittedName>
        <fullName evidence="7">TetR/AcrR family transcriptional regulator</fullName>
    </submittedName>
</protein>
<name>A0ABZ0LVA0_9ACTN</name>
<evidence type="ECO:0000259" key="6">
    <source>
        <dbReference type="PROSITE" id="PS50977"/>
    </source>
</evidence>
<dbReference type="InterPro" id="IPR050109">
    <property type="entry name" value="HTH-type_TetR-like_transc_reg"/>
</dbReference>
<reference evidence="7 8" key="1">
    <citation type="submission" date="2023-10" db="EMBL/GenBank/DDBJ databases">
        <title>The genome sequence of Streptomyces sp. HUAS YS2.</title>
        <authorList>
            <person name="Mo P."/>
        </authorList>
    </citation>
    <scope>NUCLEOTIDE SEQUENCE [LARGE SCALE GENOMIC DNA]</scope>
    <source>
        <strain evidence="7 8">HUAS YS2</strain>
    </source>
</reference>
<dbReference type="PANTHER" id="PTHR30055:SF234">
    <property type="entry name" value="HTH-TYPE TRANSCRIPTIONAL REGULATOR BETI"/>
    <property type="match status" value="1"/>
</dbReference>
<dbReference type="InterPro" id="IPR001647">
    <property type="entry name" value="HTH_TetR"/>
</dbReference>
<dbReference type="InterPro" id="IPR036271">
    <property type="entry name" value="Tet_transcr_reg_TetR-rel_C_sf"/>
</dbReference>
<dbReference type="SUPFAM" id="SSF46689">
    <property type="entry name" value="Homeodomain-like"/>
    <property type="match status" value="1"/>
</dbReference>
<accession>A0ABZ0LVA0</accession>
<dbReference type="RefSeq" id="WP_318105215.1">
    <property type="nucleotide sequence ID" value="NZ_CP137573.1"/>
</dbReference>
<evidence type="ECO:0000256" key="1">
    <source>
        <dbReference type="ARBA" id="ARBA00023015"/>
    </source>
</evidence>
<dbReference type="EMBL" id="CP137573">
    <property type="protein sequence ID" value="WOX23427.1"/>
    <property type="molecule type" value="Genomic_DNA"/>
</dbReference>
<dbReference type="Proteomes" id="UP001301731">
    <property type="component" value="Chromosome"/>
</dbReference>
<keyword evidence="2 4" id="KW-0238">DNA-binding</keyword>
<feature type="compositionally biased region" description="Acidic residues" evidence="5">
    <location>
        <begin position="226"/>
        <end position="243"/>
    </location>
</feature>
<gene>
    <name evidence="7" type="ORF">R2D22_19325</name>
</gene>
<proteinExistence type="predicted"/>
<dbReference type="PRINTS" id="PR00455">
    <property type="entry name" value="HTHTETR"/>
</dbReference>
<dbReference type="PROSITE" id="PS50977">
    <property type="entry name" value="HTH_TETR_2"/>
    <property type="match status" value="1"/>
</dbReference>
<organism evidence="7 8">
    <name type="scientific">Streptomyces solicathayae</name>
    <dbReference type="NCBI Taxonomy" id="3081768"/>
    <lineage>
        <taxon>Bacteria</taxon>
        <taxon>Bacillati</taxon>
        <taxon>Actinomycetota</taxon>
        <taxon>Actinomycetes</taxon>
        <taxon>Kitasatosporales</taxon>
        <taxon>Streptomycetaceae</taxon>
        <taxon>Streptomyces</taxon>
    </lineage>
</organism>
<dbReference type="Gene3D" id="1.10.357.10">
    <property type="entry name" value="Tetracycline Repressor, domain 2"/>
    <property type="match status" value="1"/>
</dbReference>
<dbReference type="InterPro" id="IPR009057">
    <property type="entry name" value="Homeodomain-like_sf"/>
</dbReference>
<dbReference type="Pfam" id="PF00440">
    <property type="entry name" value="TetR_N"/>
    <property type="match status" value="1"/>
</dbReference>
<dbReference type="PANTHER" id="PTHR30055">
    <property type="entry name" value="HTH-TYPE TRANSCRIPTIONAL REGULATOR RUTR"/>
    <property type="match status" value="1"/>
</dbReference>
<dbReference type="InterPro" id="IPR025996">
    <property type="entry name" value="MT1864/Rv1816-like_C"/>
</dbReference>
<evidence type="ECO:0000313" key="7">
    <source>
        <dbReference type="EMBL" id="WOX23427.1"/>
    </source>
</evidence>
<sequence>MNARATGRPYHHGSLPETLLGHAVELLDEGGIEAVTVREVARRAGVSPSAPFRHYPDRAALITAVGEAVAVDFATAQLTAVDSAEDSAEEIPFRALGTAFAHYALAHPHRFTLLRRAVFGADRTPALQEGHDALVGAITDVIIAGQERGELRRADPDVVRIAGQALAYGLSQMFVDNYLDASRADELIEQVVDLFGLGVLASDSERRQAHEDCPCGLEAGASEVPENPEDPEDPQDPQDPEVS</sequence>
<keyword evidence="1" id="KW-0805">Transcription regulation</keyword>
<evidence type="ECO:0000256" key="2">
    <source>
        <dbReference type="ARBA" id="ARBA00023125"/>
    </source>
</evidence>
<feature type="region of interest" description="Disordered" evidence="5">
    <location>
        <begin position="208"/>
        <end position="243"/>
    </location>
</feature>
<evidence type="ECO:0000313" key="8">
    <source>
        <dbReference type="Proteomes" id="UP001301731"/>
    </source>
</evidence>
<dbReference type="SUPFAM" id="SSF48498">
    <property type="entry name" value="Tetracyclin repressor-like, C-terminal domain"/>
    <property type="match status" value="1"/>
</dbReference>
<feature type="DNA-binding region" description="H-T-H motif" evidence="4">
    <location>
        <begin position="36"/>
        <end position="55"/>
    </location>
</feature>
<evidence type="ECO:0000256" key="3">
    <source>
        <dbReference type="ARBA" id="ARBA00023163"/>
    </source>
</evidence>
<evidence type="ECO:0000256" key="5">
    <source>
        <dbReference type="SAM" id="MobiDB-lite"/>
    </source>
</evidence>
<dbReference type="Pfam" id="PF13305">
    <property type="entry name" value="TetR_C_33"/>
    <property type="match status" value="1"/>
</dbReference>
<evidence type="ECO:0000256" key="4">
    <source>
        <dbReference type="PROSITE-ProRule" id="PRU00335"/>
    </source>
</evidence>